<dbReference type="EMBL" id="BGPR01000042">
    <property type="protein sequence ID" value="GBL85248.1"/>
    <property type="molecule type" value="Genomic_DNA"/>
</dbReference>
<evidence type="ECO:0000313" key="2">
    <source>
        <dbReference type="EMBL" id="GBL85248.1"/>
    </source>
</evidence>
<feature type="domain" description="Reverse transcriptase" evidence="1">
    <location>
        <begin position="1"/>
        <end position="109"/>
    </location>
</feature>
<dbReference type="Proteomes" id="UP000499080">
    <property type="component" value="Unassembled WGS sequence"/>
</dbReference>
<evidence type="ECO:0000313" key="3">
    <source>
        <dbReference type="Proteomes" id="UP000499080"/>
    </source>
</evidence>
<gene>
    <name evidence="2" type="primary">pol_2537</name>
    <name evidence="2" type="ORF">AVEN_222721_1</name>
</gene>
<organism evidence="2 3">
    <name type="scientific">Araneus ventricosus</name>
    <name type="common">Orbweaver spider</name>
    <name type="synonym">Epeira ventricosa</name>
    <dbReference type="NCBI Taxonomy" id="182803"/>
    <lineage>
        <taxon>Eukaryota</taxon>
        <taxon>Metazoa</taxon>
        <taxon>Ecdysozoa</taxon>
        <taxon>Arthropoda</taxon>
        <taxon>Chelicerata</taxon>
        <taxon>Arachnida</taxon>
        <taxon>Araneae</taxon>
        <taxon>Araneomorphae</taxon>
        <taxon>Entelegynae</taxon>
        <taxon>Araneoidea</taxon>
        <taxon>Araneidae</taxon>
        <taxon>Araneus</taxon>
    </lineage>
</organism>
<dbReference type="OrthoDB" id="6503643at2759"/>
<accession>A0A4Y2AZQ6</accession>
<evidence type="ECO:0000259" key="1">
    <source>
        <dbReference type="PROSITE" id="PS50878"/>
    </source>
</evidence>
<dbReference type="PROSITE" id="PS50878">
    <property type="entry name" value="RT_POL"/>
    <property type="match status" value="1"/>
</dbReference>
<sequence length="186" mass="20618">MVTDELIIRKLRGRVGLNIDGFTMPISAYADDVLLFASSPSGSQHLLDVTTTFWSQCNLNINCPKSFTISISADAKNKKTKNDSALLFKVNNSPLNLLNESFKYLGVSFSAKCLLAADCSPTLKDYRSKLKSAPLKPQQRLWILKNTSLPKLFNLLVLSSVPARKLAKRDSTTRAFVRGVLYFPGD</sequence>
<protein>
    <submittedName>
        <fullName evidence="2">Retrovirus-related Pol polyprotein from type-2 retrotransposable element R2DM</fullName>
    </submittedName>
</protein>
<reference evidence="2 3" key="1">
    <citation type="journal article" date="2019" name="Sci. Rep.">
        <title>Orb-weaving spider Araneus ventricosus genome elucidates the spidroin gene catalogue.</title>
        <authorList>
            <person name="Kono N."/>
            <person name="Nakamura H."/>
            <person name="Ohtoshi R."/>
            <person name="Moran D.A.P."/>
            <person name="Shinohara A."/>
            <person name="Yoshida Y."/>
            <person name="Fujiwara M."/>
            <person name="Mori M."/>
            <person name="Tomita M."/>
            <person name="Arakawa K."/>
        </authorList>
    </citation>
    <scope>NUCLEOTIDE SEQUENCE [LARGE SCALE GENOMIC DNA]</scope>
</reference>
<comment type="caution">
    <text evidence="2">The sequence shown here is derived from an EMBL/GenBank/DDBJ whole genome shotgun (WGS) entry which is preliminary data.</text>
</comment>
<dbReference type="InterPro" id="IPR000477">
    <property type="entry name" value="RT_dom"/>
</dbReference>
<keyword evidence="3" id="KW-1185">Reference proteome</keyword>
<dbReference type="AlphaFoldDB" id="A0A4Y2AZQ6"/>
<name>A0A4Y2AZQ6_ARAVE</name>
<proteinExistence type="predicted"/>